<evidence type="ECO:0000256" key="12">
    <source>
        <dbReference type="RuleBase" id="RU364031"/>
    </source>
</evidence>
<evidence type="ECO:0000256" key="4">
    <source>
        <dbReference type="ARBA" id="ARBA00022692"/>
    </source>
</evidence>
<dbReference type="PANTHER" id="PTHR13337">
    <property type="entry name" value="SUCCINATE DEHYDROGENASE"/>
    <property type="match status" value="1"/>
</dbReference>
<dbReference type="Gene3D" id="1.20.1300.10">
    <property type="entry name" value="Fumarate reductase/succinate dehydrogenase, transmembrane subunit"/>
    <property type="match status" value="1"/>
</dbReference>
<dbReference type="GO" id="GO:0048039">
    <property type="term" value="F:ubiquinone binding"/>
    <property type="evidence" value="ECO:0007669"/>
    <property type="project" value="TreeGrafter"/>
</dbReference>
<keyword evidence="9 12" id="KW-0472">Membrane</keyword>
<evidence type="ECO:0000313" key="14">
    <source>
        <dbReference type="Proteomes" id="UP000224634"/>
    </source>
</evidence>
<keyword evidence="11" id="KW-0479">Metal-binding</keyword>
<dbReference type="GO" id="GO:0006121">
    <property type="term" value="P:mitochondrial electron transport, succinate to ubiquinone"/>
    <property type="evidence" value="ECO:0007669"/>
    <property type="project" value="TreeGrafter"/>
</dbReference>
<keyword evidence="14" id="KW-1185">Reference proteome</keyword>
<keyword evidence="5 12" id="KW-0999">Mitochondrion inner membrane</keyword>
<evidence type="ECO:0000313" key="13">
    <source>
        <dbReference type="EMBL" id="PGH12062.1"/>
    </source>
</evidence>
<proteinExistence type="inferred from homology"/>
<dbReference type="InterPro" id="IPR034804">
    <property type="entry name" value="SQR/QFR_C/D"/>
</dbReference>
<evidence type="ECO:0000256" key="8">
    <source>
        <dbReference type="ARBA" id="ARBA00023128"/>
    </source>
</evidence>
<protein>
    <recommendedName>
        <fullName evidence="12">Succinate dehydrogenase [ubiquinone] cytochrome b small subunit</fullName>
    </recommendedName>
</protein>
<evidence type="ECO:0000256" key="2">
    <source>
        <dbReference type="ARBA" id="ARBA00007294"/>
    </source>
</evidence>
<accession>A0A2B7XTU4</accession>
<dbReference type="FunFam" id="1.20.1300.10:FF:000007">
    <property type="entry name" value="Succinate dehydrogenase [ubiquinone] cytochrome b small subunit"/>
    <property type="match status" value="1"/>
</dbReference>
<dbReference type="GO" id="GO:0006099">
    <property type="term" value="P:tricarboxylic acid cycle"/>
    <property type="evidence" value="ECO:0007669"/>
    <property type="project" value="TreeGrafter"/>
</dbReference>
<dbReference type="GO" id="GO:0020037">
    <property type="term" value="F:heme binding"/>
    <property type="evidence" value="ECO:0007669"/>
    <property type="project" value="TreeGrafter"/>
</dbReference>
<dbReference type="SUPFAM" id="SSF81343">
    <property type="entry name" value="Fumarate reductase respiratory complex transmembrane subunits"/>
    <property type="match status" value="1"/>
</dbReference>
<evidence type="ECO:0000256" key="9">
    <source>
        <dbReference type="ARBA" id="ARBA00023136"/>
    </source>
</evidence>
<evidence type="ECO:0000256" key="7">
    <source>
        <dbReference type="ARBA" id="ARBA00022989"/>
    </source>
</evidence>
<comment type="subcellular location">
    <subcellularLocation>
        <location evidence="1 12">Mitochondrion inner membrane</location>
        <topology evidence="1 12">Multi-pass membrane protein</topology>
    </subcellularLocation>
</comment>
<organism evidence="13 14">
    <name type="scientific">Polytolypa hystricis (strain UAMH7299)</name>
    <dbReference type="NCBI Taxonomy" id="1447883"/>
    <lineage>
        <taxon>Eukaryota</taxon>
        <taxon>Fungi</taxon>
        <taxon>Dikarya</taxon>
        <taxon>Ascomycota</taxon>
        <taxon>Pezizomycotina</taxon>
        <taxon>Eurotiomycetes</taxon>
        <taxon>Eurotiomycetidae</taxon>
        <taxon>Onygenales</taxon>
        <taxon>Onygenales incertae sedis</taxon>
        <taxon>Polytolypa</taxon>
    </lineage>
</organism>
<dbReference type="GO" id="GO:0098796">
    <property type="term" value="C:membrane protein complex"/>
    <property type="evidence" value="ECO:0007669"/>
    <property type="project" value="UniProtKB-ARBA"/>
</dbReference>
<evidence type="ECO:0000256" key="3">
    <source>
        <dbReference type="ARBA" id="ARBA00022448"/>
    </source>
</evidence>
<name>A0A2B7XTU4_POLH7</name>
<dbReference type="AlphaFoldDB" id="A0A2B7XTU4"/>
<reference evidence="13 14" key="1">
    <citation type="submission" date="2017-10" db="EMBL/GenBank/DDBJ databases">
        <title>Comparative genomics in systemic dimorphic fungi from Ajellomycetaceae.</title>
        <authorList>
            <person name="Munoz J.F."/>
            <person name="Mcewen J.G."/>
            <person name="Clay O.K."/>
            <person name="Cuomo C.A."/>
        </authorList>
    </citation>
    <scope>NUCLEOTIDE SEQUENCE [LARGE SCALE GENOMIC DNA]</scope>
    <source>
        <strain evidence="13 14">UAMH7299</strain>
    </source>
</reference>
<dbReference type="GO" id="GO:0005743">
    <property type="term" value="C:mitochondrial inner membrane"/>
    <property type="evidence" value="ECO:0007669"/>
    <property type="project" value="UniProtKB-SubCell"/>
</dbReference>
<sequence>MASIVRPSASLARQACFAAAPVRNAAFYSTKSSPLTALSTARPMQLKKKDGCSMKVAGFHATSRREILPPLPQVIEGTSNDAAPMPKTNPVHGSYHWTFERFIAASLIPLTIAPFAGGSLNPIMDAVFCGTVLIHSHIGFDAMITDYFPGYRVPKTKKALTWVLRGATLAVGVGLYEFETNDVGVTEAIKRIWTA</sequence>
<dbReference type="PANTHER" id="PTHR13337:SF2">
    <property type="entry name" value="SUCCINATE DEHYDROGENASE [UBIQUINONE] CYTOCHROME B SMALL SUBUNIT, MITOCHONDRIAL"/>
    <property type="match status" value="1"/>
</dbReference>
<feature type="binding site" description="axial binding residue" evidence="11">
    <location>
        <position position="135"/>
    </location>
    <ligand>
        <name>heme b</name>
        <dbReference type="ChEBI" id="CHEBI:60344"/>
        <note>ligand shared with SDHC</note>
    </ligand>
    <ligandPart>
        <name>Fe</name>
        <dbReference type="ChEBI" id="CHEBI:18248"/>
    </ligandPart>
</feature>
<dbReference type="Proteomes" id="UP000224634">
    <property type="component" value="Unassembled WGS sequence"/>
</dbReference>
<dbReference type="OrthoDB" id="18577at2759"/>
<comment type="similarity">
    <text evidence="2 12">Belongs to the CybS family.</text>
</comment>
<evidence type="ECO:0000256" key="5">
    <source>
        <dbReference type="ARBA" id="ARBA00022792"/>
    </source>
</evidence>
<evidence type="ECO:0000256" key="6">
    <source>
        <dbReference type="ARBA" id="ARBA00022946"/>
    </source>
</evidence>
<dbReference type="GO" id="GO:0046872">
    <property type="term" value="F:metal ion binding"/>
    <property type="evidence" value="ECO:0007669"/>
    <property type="project" value="UniProtKB-KW"/>
</dbReference>
<dbReference type="InterPro" id="IPR007992">
    <property type="entry name" value="CybS"/>
</dbReference>
<keyword evidence="8 12" id="KW-0496">Mitochondrion</keyword>
<dbReference type="EMBL" id="PDNA01000123">
    <property type="protein sequence ID" value="PGH12062.1"/>
    <property type="molecule type" value="Genomic_DNA"/>
</dbReference>
<keyword evidence="7" id="KW-1133">Transmembrane helix</keyword>
<feature type="binding site" evidence="10">
    <location>
        <position position="147"/>
    </location>
    <ligand>
        <name>a ubiquinone</name>
        <dbReference type="ChEBI" id="CHEBI:16389"/>
        <note>ligand shared with IP/SDHB</note>
    </ligand>
</feature>
<keyword evidence="3" id="KW-0813">Transport</keyword>
<keyword evidence="4" id="KW-0812">Transmembrane</keyword>
<evidence type="ECO:0000256" key="11">
    <source>
        <dbReference type="PIRSR" id="PIRSR607992-2"/>
    </source>
</evidence>
<dbReference type="CDD" id="cd03496">
    <property type="entry name" value="SQR_TypeC_CybS"/>
    <property type="match status" value="1"/>
</dbReference>
<comment type="caution">
    <text evidence="13">The sequence shown here is derived from an EMBL/GenBank/DDBJ whole genome shotgun (WGS) entry which is preliminary data.</text>
</comment>
<evidence type="ECO:0000256" key="1">
    <source>
        <dbReference type="ARBA" id="ARBA00004448"/>
    </source>
</evidence>
<dbReference type="STRING" id="1447883.A0A2B7XTU4"/>
<gene>
    <name evidence="13" type="ORF">AJ80_06881</name>
</gene>
<evidence type="ECO:0000256" key="10">
    <source>
        <dbReference type="PIRSR" id="PIRSR607992-1"/>
    </source>
</evidence>
<keyword evidence="11" id="KW-0408">Iron</keyword>
<dbReference type="Pfam" id="PF05328">
    <property type="entry name" value="CybS"/>
    <property type="match status" value="1"/>
</dbReference>
<keyword evidence="6 12" id="KW-0809">Transit peptide</keyword>